<comment type="caution">
    <text evidence="1">The sequence shown here is derived from an EMBL/GenBank/DDBJ whole genome shotgun (WGS) entry which is preliminary data.</text>
</comment>
<name>A0ACC0YDL0_9ROSI</name>
<evidence type="ECO:0000313" key="1">
    <source>
        <dbReference type="EMBL" id="KAJ0035195.1"/>
    </source>
</evidence>
<accession>A0ACC0YDL0</accession>
<evidence type="ECO:0000313" key="2">
    <source>
        <dbReference type="Proteomes" id="UP001163603"/>
    </source>
</evidence>
<reference evidence="2" key="1">
    <citation type="journal article" date="2023" name="G3 (Bethesda)">
        <title>Genome assembly and association tests identify interacting loci associated with vigor, precocity, and sex in interspecific pistachio rootstocks.</title>
        <authorList>
            <person name="Palmer W."/>
            <person name="Jacygrad E."/>
            <person name="Sagayaradj S."/>
            <person name="Cavanaugh K."/>
            <person name="Han R."/>
            <person name="Bertier L."/>
            <person name="Beede B."/>
            <person name="Kafkas S."/>
            <person name="Golino D."/>
            <person name="Preece J."/>
            <person name="Michelmore R."/>
        </authorList>
    </citation>
    <scope>NUCLEOTIDE SEQUENCE [LARGE SCALE GENOMIC DNA]</scope>
</reference>
<dbReference type="EMBL" id="CM047742">
    <property type="protein sequence ID" value="KAJ0035195.1"/>
    <property type="molecule type" value="Genomic_DNA"/>
</dbReference>
<sequence>MLSVHCRRTGDKRVSLACRKILIPDSAAVSPPALFTVGVCVDKNLKYRCQSFWKNQFALWVVFEPERDANHGEIFLPCETGRILP</sequence>
<dbReference type="Proteomes" id="UP001163603">
    <property type="component" value="Chromosome 7"/>
</dbReference>
<proteinExistence type="predicted"/>
<gene>
    <name evidence="1" type="ORF">Pint_25286</name>
</gene>
<keyword evidence="2" id="KW-1185">Reference proteome</keyword>
<organism evidence="1 2">
    <name type="scientific">Pistacia integerrima</name>
    <dbReference type="NCBI Taxonomy" id="434235"/>
    <lineage>
        <taxon>Eukaryota</taxon>
        <taxon>Viridiplantae</taxon>
        <taxon>Streptophyta</taxon>
        <taxon>Embryophyta</taxon>
        <taxon>Tracheophyta</taxon>
        <taxon>Spermatophyta</taxon>
        <taxon>Magnoliopsida</taxon>
        <taxon>eudicotyledons</taxon>
        <taxon>Gunneridae</taxon>
        <taxon>Pentapetalae</taxon>
        <taxon>rosids</taxon>
        <taxon>malvids</taxon>
        <taxon>Sapindales</taxon>
        <taxon>Anacardiaceae</taxon>
        <taxon>Pistacia</taxon>
    </lineage>
</organism>
<protein>
    <submittedName>
        <fullName evidence="1">Uncharacterized protein</fullName>
    </submittedName>
</protein>